<feature type="compositionally biased region" description="Low complexity" evidence="5">
    <location>
        <begin position="519"/>
        <end position="538"/>
    </location>
</feature>
<dbReference type="PANTHER" id="PTHR14030">
    <property type="entry name" value="MITOTIC CHECKPOINT SERINE/THREONINE-PROTEIN KINASE BUB1"/>
    <property type="match status" value="1"/>
</dbReference>
<dbReference type="GO" id="GO:0007094">
    <property type="term" value="P:mitotic spindle assembly checkpoint signaling"/>
    <property type="evidence" value="ECO:0007669"/>
    <property type="project" value="InterPro"/>
</dbReference>
<dbReference type="EMBL" id="KI678920">
    <property type="protein sequence ID" value="ETL96372.1"/>
    <property type="molecule type" value="Genomic_DNA"/>
</dbReference>
<dbReference type="InterPro" id="IPR013212">
    <property type="entry name" value="Mad3/Bub1_I"/>
</dbReference>
<reference evidence="8" key="1">
    <citation type="submission" date="2013-11" db="EMBL/GenBank/DDBJ databases">
        <title>The Genome Sequence of Phytophthora parasitica CHvinca01.</title>
        <authorList>
            <consortium name="The Broad Institute Genomics Platform"/>
            <person name="Russ C."/>
            <person name="Tyler B."/>
            <person name="Panabieres F."/>
            <person name="Shan W."/>
            <person name="Tripathy S."/>
            <person name="Grunwald N."/>
            <person name="Machado M."/>
            <person name="Johnson C.S."/>
            <person name="Arredondo F."/>
            <person name="Hong C."/>
            <person name="Coffey M."/>
            <person name="Young S.K."/>
            <person name="Zeng Q."/>
            <person name="Gargeya S."/>
            <person name="Fitzgerald M."/>
            <person name="Abouelleil A."/>
            <person name="Alvarado L."/>
            <person name="Chapman S.B."/>
            <person name="Gainer-Dewar J."/>
            <person name="Goldberg J."/>
            <person name="Griggs A."/>
            <person name="Gujja S."/>
            <person name="Hansen M."/>
            <person name="Howarth C."/>
            <person name="Imamovic A."/>
            <person name="Ireland A."/>
            <person name="Larimer J."/>
            <person name="McCowan C."/>
            <person name="Murphy C."/>
            <person name="Pearson M."/>
            <person name="Poon T.W."/>
            <person name="Priest M."/>
            <person name="Roberts A."/>
            <person name="Saif S."/>
            <person name="Shea T."/>
            <person name="Sykes S."/>
            <person name="Wortman J."/>
            <person name="Nusbaum C."/>
            <person name="Birren B."/>
        </authorList>
    </citation>
    <scope>NUCLEOTIDE SEQUENCE [LARGE SCALE GENOMIC DNA]</scope>
    <source>
        <strain evidence="8">CHvinca01</strain>
    </source>
</reference>
<dbReference type="Gene3D" id="1.10.510.10">
    <property type="entry name" value="Transferase(Phosphotransferase) domain 1"/>
    <property type="match status" value="1"/>
</dbReference>
<dbReference type="PROSITE" id="PS50011">
    <property type="entry name" value="PROTEIN_KINASE_DOM"/>
    <property type="match status" value="1"/>
</dbReference>
<keyword evidence="8" id="KW-0418">Kinase</keyword>
<gene>
    <name evidence="8" type="ORF">L917_06112</name>
</gene>
<evidence type="ECO:0000256" key="3">
    <source>
        <dbReference type="ARBA" id="ARBA00022838"/>
    </source>
</evidence>
<keyword evidence="3" id="KW-0995">Kinetochore</keyword>
<dbReference type="PROSITE" id="PS51489">
    <property type="entry name" value="BUB1_N"/>
    <property type="match status" value="1"/>
</dbReference>
<evidence type="ECO:0000256" key="2">
    <source>
        <dbReference type="ARBA" id="ARBA00022454"/>
    </source>
</evidence>
<evidence type="ECO:0000259" key="7">
    <source>
        <dbReference type="PROSITE" id="PS51489"/>
    </source>
</evidence>
<feature type="compositionally biased region" description="Polar residues" evidence="5">
    <location>
        <begin position="560"/>
        <end position="570"/>
    </location>
</feature>
<dbReference type="SMART" id="SM00777">
    <property type="entry name" value="Mad3_BUB1_I"/>
    <property type="match status" value="1"/>
</dbReference>
<keyword evidence="8" id="KW-0808">Transferase</keyword>
<dbReference type="GO" id="GO:0032991">
    <property type="term" value="C:protein-containing complex"/>
    <property type="evidence" value="ECO:0007669"/>
    <property type="project" value="UniProtKB-ARBA"/>
</dbReference>
<dbReference type="GO" id="GO:0051754">
    <property type="term" value="P:meiotic sister chromatid cohesion, centromeric"/>
    <property type="evidence" value="ECO:0007669"/>
    <property type="project" value="TreeGrafter"/>
</dbReference>
<proteinExistence type="predicted"/>
<dbReference type="FunFam" id="1.25.40.430:FF:000003">
    <property type="entry name" value="Checkpoint serine/threonine-protein kinase BUB1"/>
    <property type="match status" value="1"/>
</dbReference>
<dbReference type="InterPro" id="IPR000719">
    <property type="entry name" value="Prot_kinase_dom"/>
</dbReference>
<feature type="region of interest" description="Disordered" evidence="5">
    <location>
        <begin position="354"/>
        <end position="413"/>
    </location>
</feature>
<evidence type="ECO:0000256" key="5">
    <source>
        <dbReference type="SAM" id="MobiDB-lite"/>
    </source>
</evidence>
<dbReference type="Gene3D" id="1.25.40.430">
    <property type="match status" value="1"/>
</dbReference>
<dbReference type="PANTHER" id="PTHR14030:SF4">
    <property type="entry name" value="BUB1 KINASE, ISOFORM A-RELATED"/>
    <property type="match status" value="1"/>
</dbReference>
<dbReference type="SUPFAM" id="SSF56112">
    <property type="entry name" value="Protein kinase-like (PK-like)"/>
    <property type="match status" value="1"/>
</dbReference>
<evidence type="ECO:0000256" key="4">
    <source>
        <dbReference type="ARBA" id="ARBA00023328"/>
    </source>
</evidence>
<dbReference type="GO" id="GO:0000776">
    <property type="term" value="C:kinetochore"/>
    <property type="evidence" value="ECO:0007669"/>
    <property type="project" value="UniProtKB-KW"/>
</dbReference>
<dbReference type="OrthoDB" id="248495at2759"/>
<accession>W2LFZ8</accession>
<feature type="region of interest" description="Disordered" evidence="5">
    <location>
        <begin position="320"/>
        <end position="342"/>
    </location>
</feature>
<protein>
    <submittedName>
        <fullName evidence="8">BUB protein kinase</fullName>
    </submittedName>
</protein>
<feature type="compositionally biased region" description="Polar residues" evidence="5">
    <location>
        <begin position="374"/>
        <end position="383"/>
    </location>
</feature>
<keyword evidence="2" id="KW-0158">Chromosome</keyword>
<dbReference type="Proteomes" id="UP000054423">
    <property type="component" value="Unassembled WGS sequence"/>
</dbReference>
<keyword evidence="4" id="KW-0137">Centromere</keyword>
<organism evidence="8">
    <name type="scientific">Phytophthora nicotianae</name>
    <name type="common">Potato buckeye rot agent</name>
    <name type="synonym">Phytophthora parasitica</name>
    <dbReference type="NCBI Taxonomy" id="4792"/>
    <lineage>
        <taxon>Eukaryota</taxon>
        <taxon>Sar</taxon>
        <taxon>Stramenopiles</taxon>
        <taxon>Oomycota</taxon>
        <taxon>Peronosporomycetes</taxon>
        <taxon>Peronosporales</taxon>
        <taxon>Peronosporaceae</taxon>
        <taxon>Phytophthora</taxon>
    </lineage>
</organism>
<sequence>MNTALVVTRARLQYVTVVRYLLSNLAGFQNFELEREVRTRSAHTIQNPSVVRDERDRQRSSQKPTPMTMDAALSDRKRKADAFEWEASKENVMPLKRGRNVADLNKALRAHDSFQTKLRLEDELKAKQDAVEAYNGDDPLAAWLEYIRWLEVKMPEDTRKKFTALEKCTRELKDNPHYKNDMRYIRLWIQYADLVSNPKDIFKYLYQNKIGERVSLFYIGWAYVLETMANYPQAHKIYLKAGQKNAEPQDLLERKYKEFQRRMSRQWLRMTEETGANGIDERQQLHQHRASARVQRIQKANAHKPVFVVYEDPVGHSVDPFDGNGGWKKLGTMQQQDKENEMAPSAWNTLAARGESGAGAGRQSDRRSPPGRNSRPQDASTLQVFVDEEFSVSESEQKRRTPLTHRSQTLRQRLDGVATEEEMLAQEPLKNFTASDKKARAQKQVTKGRSEKSCYDVEQITSSTGDAISFEEIRASAYQQAVDRHRELEHRALHDVTHEVDSASNVTLSLSAATSSVTASVASHRANPSAPTTTSSTSREVESPERKPAPLATAAQTAAVSTHNGEQEDMTINTRVALEDINSMFCSPPRQPKPSVWDAKEGDPVERKLHFSVFEDSVDSVALNAQDQSQRQDINESIPKQTFQVFKDDASAEPLVGRKQDFQIFSDGAPEEPRTGKAFQVFSDDVPEEPRTGKTSWSQKRKPLGARDDLVCSVRLTNKDVLMRVQKDAAEKDSTESRWIQGTTKNLAREGSSRNITQPTPKSVTHLSTKVPVAALVLDPYTFENRQNLILDRRVDWYLCSRPDAVKLHSQTLPRVPCTNPVKRKLPKPIVFKASTTLTVQLVGVLGSGSFAYVFSAKVVDTTINSTRNKAVKIEKERQNLAWEFYITNKIKKKLRIERGIPDEKIPVPTLTELHLFSNGALLIMDKGHVGTLFDVLNCYKQWGTTFPEVLAVYYGIKMLRCIELLHSANVLHGDIKPDNWLMIPGNPSSELELISQEPKLDKVYQAGDLYLIDYGRSIDLSFYPDGTVFRGSCHAKGFQCVEMLTQRPWTYQIDTFAFCGTMHCMLFGEYMEVKPKRNAKGATHWGIVRQFKRYWQVDMWENFFHVLLNVHSCTDQPSLLNLRRRMERYFVSDRSRQQELFKQLSRQDSVLRKTTV</sequence>
<feature type="domain" description="Protein kinase" evidence="6">
    <location>
        <begin position="840"/>
        <end position="1152"/>
    </location>
</feature>
<comment type="subcellular location">
    <subcellularLocation>
        <location evidence="1">Chromosome</location>
        <location evidence="1">Centromere</location>
        <location evidence="1">Kinetochore</location>
    </subcellularLocation>
</comment>
<dbReference type="InterPro" id="IPR011009">
    <property type="entry name" value="Kinase-like_dom_sf"/>
</dbReference>
<feature type="domain" description="BUB1 N-terminal" evidence="7">
    <location>
        <begin position="127"/>
        <end position="284"/>
    </location>
</feature>
<name>W2LFZ8_PHYNI</name>
<dbReference type="GO" id="GO:0005524">
    <property type="term" value="F:ATP binding"/>
    <property type="evidence" value="ECO:0007669"/>
    <property type="project" value="InterPro"/>
</dbReference>
<dbReference type="InterPro" id="IPR015661">
    <property type="entry name" value="Bub1/Mad3"/>
</dbReference>
<dbReference type="VEuPathDB" id="FungiDB:PPTG_02534"/>
<evidence type="ECO:0000313" key="8">
    <source>
        <dbReference type="EMBL" id="ETL96372.1"/>
    </source>
</evidence>
<feature type="compositionally biased region" description="Low complexity" evidence="5">
    <location>
        <begin position="549"/>
        <end position="559"/>
    </location>
</feature>
<feature type="region of interest" description="Disordered" evidence="5">
    <location>
        <begin position="519"/>
        <end position="570"/>
    </location>
</feature>
<dbReference type="Pfam" id="PF00069">
    <property type="entry name" value="Pkinase"/>
    <property type="match status" value="1"/>
</dbReference>
<dbReference type="AlphaFoldDB" id="W2LFZ8"/>
<feature type="compositionally biased region" description="Basic and acidic residues" evidence="5">
    <location>
        <begin position="539"/>
        <end position="548"/>
    </location>
</feature>
<dbReference type="GO" id="GO:0004672">
    <property type="term" value="F:protein kinase activity"/>
    <property type="evidence" value="ECO:0007669"/>
    <property type="project" value="InterPro"/>
</dbReference>
<feature type="region of interest" description="Disordered" evidence="5">
    <location>
        <begin position="44"/>
        <end position="73"/>
    </location>
</feature>
<dbReference type="Pfam" id="PF08311">
    <property type="entry name" value="Mad3_BUB1_I"/>
    <property type="match status" value="1"/>
</dbReference>
<evidence type="ECO:0000259" key="6">
    <source>
        <dbReference type="PROSITE" id="PS50011"/>
    </source>
</evidence>
<dbReference type="SMART" id="SM00220">
    <property type="entry name" value="S_TKc"/>
    <property type="match status" value="1"/>
</dbReference>
<evidence type="ECO:0000256" key="1">
    <source>
        <dbReference type="ARBA" id="ARBA00004629"/>
    </source>
</evidence>